<feature type="compositionally biased region" description="Polar residues" evidence="8">
    <location>
        <begin position="517"/>
        <end position="533"/>
    </location>
</feature>
<evidence type="ECO:0000256" key="9">
    <source>
        <dbReference type="SAM" id="Phobius"/>
    </source>
</evidence>
<comment type="subcellular location">
    <subcellularLocation>
        <location evidence="1">Membrane</location>
        <topology evidence="1">Multi-pass membrane protein</topology>
    </subcellularLocation>
</comment>
<keyword evidence="4 9" id="KW-0472">Membrane</keyword>
<dbReference type="FunFam" id="1.10.287.950:FF:000001">
    <property type="entry name" value="Methyl-accepting chemotaxis sensory transducer"/>
    <property type="match status" value="1"/>
</dbReference>
<sequence length="547" mass="60398">MLKVFFDLDFRWKLALPILLLAMLLALMGSLGMYSIGQLVEANARLSQVYVPSVGLLLNADRDLYQALVAERALAHENVRGTQLQALQKNHVENIQQVQDRVRQYASLGTKSQEERQKLDEFERYFQQWKENTERIVDLASRDITAAARLSYAQESNALFSALRGTIDTLEDLVEAKVELETTQSARTGAKQQWQQGLILSTGIILCIGLIVVFPILVTRPLNTLLWRIEQIADGNGDLRERLEVSSRDELGRLGRAFNRFLDKLQPLIQQVGQVTQQVTLSAKDLASMATNNDQLIHNEHLAMDQVSTAVNQMTAAVHEVARNAQHAADAAHHAQLRSQAGTQVINDSIQTIRRLATDVEYASTSIAALEKETTNIGAVLNVIKEIADQTNLLALNAAIEAARAGEQGRGFAVVADEVRALAARTQNSTKDIQNMIERLQLGVQETVKAMYSSSQKAKESVTQAASVDEALAVTGQAINQINDIAAQIATACEQQTQVTENIARTMDEIRSLSDEMAQTSGRSTQASQRVSDLSKDLSQLMQRFQV</sequence>
<dbReference type="OrthoDB" id="2489132at2"/>
<feature type="domain" description="HAMP" evidence="11">
    <location>
        <begin position="216"/>
        <end position="270"/>
    </location>
</feature>
<feature type="transmembrane region" description="Helical" evidence="9">
    <location>
        <begin position="197"/>
        <end position="218"/>
    </location>
</feature>
<reference evidence="12 13" key="1">
    <citation type="submission" date="2019-07" db="EMBL/GenBank/DDBJ databases">
        <title>Genomic Encyclopedia of Type Strains, Phase I: the one thousand microbial genomes (KMG-I) project.</title>
        <authorList>
            <person name="Kyrpides N."/>
        </authorList>
    </citation>
    <scope>NUCLEOTIDE SEQUENCE [LARGE SCALE GENOMIC DNA]</scope>
    <source>
        <strain evidence="12 13">DSM 375</strain>
    </source>
</reference>
<dbReference type="InterPro" id="IPR003660">
    <property type="entry name" value="HAMP_dom"/>
</dbReference>
<dbReference type="GO" id="GO:0006935">
    <property type="term" value="P:chemotaxis"/>
    <property type="evidence" value="ECO:0007669"/>
    <property type="project" value="InterPro"/>
</dbReference>
<evidence type="ECO:0000256" key="4">
    <source>
        <dbReference type="ARBA" id="ARBA00023136"/>
    </source>
</evidence>
<evidence type="ECO:0000256" key="1">
    <source>
        <dbReference type="ARBA" id="ARBA00004141"/>
    </source>
</evidence>
<dbReference type="PANTHER" id="PTHR32089:SF119">
    <property type="entry name" value="METHYL-ACCEPTING CHEMOTAXIS PROTEIN CTPL"/>
    <property type="match status" value="1"/>
</dbReference>
<dbReference type="PANTHER" id="PTHR32089">
    <property type="entry name" value="METHYL-ACCEPTING CHEMOTAXIS PROTEIN MCPB"/>
    <property type="match status" value="1"/>
</dbReference>
<gene>
    <name evidence="12" type="ORF">LX59_00346</name>
</gene>
<dbReference type="InterPro" id="IPR004090">
    <property type="entry name" value="Chemotax_Me-accpt_rcpt"/>
</dbReference>
<evidence type="ECO:0000313" key="13">
    <source>
        <dbReference type="Proteomes" id="UP000319627"/>
    </source>
</evidence>
<dbReference type="GO" id="GO:0016020">
    <property type="term" value="C:membrane"/>
    <property type="evidence" value="ECO:0007669"/>
    <property type="project" value="UniProtKB-SubCell"/>
</dbReference>
<dbReference type="Gene3D" id="1.10.287.950">
    <property type="entry name" value="Methyl-accepting chemotaxis protein"/>
    <property type="match status" value="1"/>
</dbReference>
<organism evidence="12 13">
    <name type="scientific">Azomonas agilis</name>
    <dbReference type="NCBI Taxonomy" id="116849"/>
    <lineage>
        <taxon>Bacteria</taxon>
        <taxon>Pseudomonadati</taxon>
        <taxon>Pseudomonadota</taxon>
        <taxon>Gammaproteobacteria</taxon>
        <taxon>Pseudomonadales</taxon>
        <taxon>Pseudomonadaceae</taxon>
        <taxon>Azomonas</taxon>
    </lineage>
</organism>
<keyword evidence="13" id="KW-1185">Reference proteome</keyword>
<evidence type="ECO:0000256" key="6">
    <source>
        <dbReference type="ARBA" id="ARBA00029447"/>
    </source>
</evidence>
<dbReference type="CDD" id="cd11386">
    <property type="entry name" value="MCP_signal"/>
    <property type="match status" value="1"/>
</dbReference>
<dbReference type="RefSeq" id="WP_144570094.1">
    <property type="nucleotide sequence ID" value="NZ_VLKG01000001.1"/>
</dbReference>
<keyword evidence="5 7" id="KW-0807">Transducer</keyword>
<evidence type="ECO:0000256" key="7">
    <source>
        <dbReference type="PROSITE-ProRule" id="PRU00284"/>
    </source>
</evidence>
<dbReference type="CDD" id="cd06225">
    <property type="entry name" value="HAMP"/>
    <property type="match status" value="1"/>
</dbReference>
<protein>
    <submittedName>
        <fullName evidence="12">Methyl-accepting chemotaxis protein</fullName>
    </submittedName>
</protein>
<dbReference type="GO" id="GO:0004888">
    <property type="term" value="F:transmembrane signaling receptor activity"/>
    <property type="evidence" value="ECO:0007669"/>
    <property type="project" value="InterPro"/>
</dbReference>
<evidence type="ECO:0000256" key="8">
    <source>
        <dbReference type="SAM" id="MobiDB-lite"/>
    </source>
</evidence>
<feature type="region of interest" description="Disordered" evidence="8">
    <location>
        <begin position="514"/>
        <end position="533"/>
    </location>
</feature>
<dbReference type="EMBL" id="VLKG01000001">
    <property type="protein sequence ID" value="TWH77429.1"/>
    <property type="molecule type" value="Genomic_DNA"/>
</dbReference>
<comment type="caution">
    <text evidence="12">The sequence shown here is derived from an EMBL/GenBank/DDBJ whole genome shotgun (WGS) entry which is preliminary data.</text>
</comment>
<evidence type="ECO:0000259" key="11">
    <source>
        <dbReference type="PROSITE" id="PS50885"/>
    </source>
</evidence>
<dbReference type="PROSITE" id="PS50885">
    <property type="entry name" value="HAMP"/>
    <property type="match status" value="1"/>
</dbReference>
<dbReference type="SMART" id="SM00304">
    <property type="entry name" value="HAMP"/>
    <property type="match status" value="1"/>
</dbReference>
<dbReference type="Pfam" id="PF00672">
    <property type="entry name" value="HAMP"/>
    <property type="match status" value="1"/>
</dbReference>
<dbReference type="SMART" id="SM00283">
    <property type="entry name" value="MA"/>
    <property type="match status" value="1"/>
</dbReference>
<keyword evidence="2 9" id="KW-0812">Transmembrane</keyword>
<proteinExistence type="inferred from homology"/>
<comment type="similarity">
    <text evidence="6">Belongs to the methyl-accepting chemotaxis (MCP) protein family.</text>
</comment>
<dbReference type="SUPFAM" id="SSF58104">
    <property type="entry name" value="Methyl-accepting chemotaxis protein (MCP) signaling domain"/>
    <property type="match status" value="1"/>
</dbReference>
<feature type="transmembrane region" description="Helical" evidence="9">
    <location>
        <begin position="14"/>
        <end position="36"/>
    </location>
</feature>
<dbReference type="Pfam" id="PF12729">
    <property type="entry name" value="4HB_MCP_1"/>
    <property type="match status" value="1"/>
</dbReference>
<evidence type="ECO:0000313" key="12">
    <source>
        <dbReference type="EMBL" id="TWH77429.1"/>
    </source>
</evidence>
<dbReference type="InterPro" id="IPR024478">
    <property type="entry name" value="HlyB_4HB_MCP"/>
</dbReference>
<dbReference type="PRINTS" id="PR00260">
    <property type="entry name" value="CHEMTRNSDUCR"/>
</dbReference>
<evidence type="ECO:0000256" key="3">
    <source>
        <dbReference type="ARBA" id="ARBA00022989"/>
    </source>
</evidence>
<dbReference type="Pfam" id="PF00015">
    <property type="entry name" value="MCPsignal"/>
    <property type="match status" value="1"/>
</dbReference>
<keyword evidence="3 9" id="KW-1133">Transmembrane helix</keyword>
<dbReference type="PROSITE" id="PS50111">
    <property type="entry name" value="CHEMOTAXIS_TRANSDUC_2"/>
    <property type="match status" value="1"/>
</dbReference>
<dbReference type="Proteomes" id="UP000319627">
    <property type="component" value="Unassembled WGS sequence"/>
</dbReference>
<dbReference type="InterPro" id="IPR004089">
    <property type="entry name" value="MCPsignal_dom"/>
</dbReference>
<dbReference type="GO" id="GO:0007165">
    <property type="term" value="P:signal transduction"/>
    <property type="evidence" value="ECO:0007669"/>
    <property type="project" value="UniProtKB-KW"/>
</dbReference>
<feature type="domain" description="Methyl-accepting transducer" evidence="10">
    <location>
        <begin position="275"/>
        <end position="511"/>
    </location>
</feature>
<dbReference type="AlphaFoldDB" id="A0A562J2E4"/>
<accession>A0A562J2E4</accession>
<evidence type="ECO:0000259" key="10">
    <source>
        <dbReference type="PROSITE" id="PS50111"/>
    </source>
</evidence>
<evidence type="ECO:0000256" key="5">
    <source>
        <dbReference type="ARBA" id="ARBA00023224"/>
    </source>
</evidence>
<name>A0A562J2E4_9GAMM</name>
<evidence type="ECO:0000256" key="2">
    <source>
        <dbReference type="ARBA" id="ARBA00022692"/>
    </source>
</evidence>